<organism evidence="2 3">
    <name type="scientific">Suillus placidus</name>
    <dbReference type="NCBI Taxonomy" id="48579"/>
    <lineage>
        <taxon>Eukaryota</taxon>
        <taxon>Fungi</taxon>
        <taxon>Dikarya</taxon>
        <taxon>Basidiomycota</taxon>
        <taxon>Agaricomycotina</taxon>
        <taxon>Agaricomycetes</taxon>
        <taxon>Agaricomycetidae</taxon>
        <taxon>Boletales</taxon>
        <taxon>Suillineae</taxon>
        <taxon>Suillaceae</taxon>
        <taxon>Suillus</taxon>
    </lineage>
</organism>
<feature type="compositionally biased region" description="Acidic residues" evidence="1">
    <location>
        <begin position="208"/>
        <end position="226"/>
    </location>
</feature>
<feature type="compositionally biased region" description="Basic residues" evidence="1">
    <location>
        <begin position="230"/>
        <end position="241"/>
    </location>
</feature>
<dbReference type="EMBL" id="JABBWD010000037">
    <property type="protein sequence ID" value="KAG1774924.1"/>
    <property type="molecule type" value="Genomic_DNA"/>
</dbReference>
<keyword evidence="3" id="KW-1185">Reference proteome</keyword>
<accession>A0A9P6ZQJ3</accession>
<sequence length="401" mass="44486">MPSIFDQLSDSDDTTIKDTTLTDNNLPDNLNVKDPQPEDKLGVQTNEQVQVPAPPQPATAVPTTSKSAGQDLQAPAAPTEAVVNSEPQKIKITYFLAMFAEDQLRKPEKQRKAINTFLFLTSDQEFDTLKAQILQKISEKLKPKTLAYGNYSVEWYIPRIQTAPLALSSPDDYKFLLNHALKRKAPTANIVIQILPAAKKLKHRRECDDESGDENQSESENSDSEDEKPKKKLKKDMKKSKTHVESLLNEKITSKIVQLQNRWSCSKAGCSNNHCFIHPDYPDHFPLWQEQLSVWASAWNKDKELTDIETPPNHSTLFLVGNLRLVLSSISTFPPDLFAPLCPASEVCAVQDVVNTAIVHTPAAATVALADQGALIPVGAQLGPDLSLNDFCTQYSLSDDI</sequence>
<reference evidence="2" key="1">
    <citation type="journal article" date="2020" name="New Phytol.">
        <title>Comparative genomics reveals dynamic genome evolution in host specialist ectomycorrhizal fungi.</title>
        <authorList>
            <person name="Lofgren L.A."/>
            <person name="Nguyen N.H."/>
            <person name="Vilgalys R."/>
            <person name="Ruytinx J."/>
            <person name="Liao H.L."/>
            <person name="Branco S."/>
            <person name="Kuo A."/>
            <person name="LaButti K."/>
            <person name="Lipzen A."/>
            <person name="Andreopoulos W."/>
            <person name="Pangilinan J."/>
            <person name="Riley R."/>
            <person name="Hundley H."/>
            <person name="Na H."/>
            <person name="Barry K."/>
            <person name="Grigoriev I.V."/>
            <person name="Stajich J.E."/>
            <person name="Kennedy P.G."/>
        </authorList>
    </citation>
    <scope>NUCLEOTIDE SEQUENCE</scope>
    <source>
        <strain evidence="2">DOB743</strain>
    </source>
</reference>
<protein>
    <submittedName>
        <fullName evidence="2">Uncharacterized protein</fullName>
    </submittedName>
</protein>
<comment type="caution">
    <text evidence="2">The sequence shown here is derived from an EMBL/GenBank/DDBJ whole genome shotgun (WGS) entry which is preliminary data.</text>
</comment>
<feature type="region of interest" description="Disordered" evidence="1">
    <location>
        <begin position="203"/>
        <end position="242"/>
    </location>
</feature>
<evidence type="ECO:0000256" key="1">
    <source>
        <dbReference type="SAM" id="MobiDB-lite"/>
    </source>
</evidence>
<gene>
    <name evidence="2" type="ORF">EV702DRAFT_1199763</name>
</gene>
<proteinExistence type="predicted"/>
<dbReference type="Proteomes" id="UP000714275">
    <property type="component" value="Unassembled WGS sequence"/>
</dbReference>
<name>A0A9P6ZQJ3_9AGAM</name>
<feature type="region of interest" description="Disordered" evidence="1">
    <location>
        <begin position="1"/>
        <end position="83"/>
    </location>
</feature>
<evidence type="ECO:0000313" key="3">
    <source>
        <dbReference type="Proteomes" id="UP000714275"/>
    </source>
</evidence>
<dbReference type="AlphaFoldDB" id="A0A9P6ZQJ3"/>
<feature type="compositionally biased region" description="Low complexity" evidence="1">
    <location>
        <begin position="17"/>
        <end position="30"/>
    </location>
</feature>
<evidence type="ECO:0000313" key="2">
    <source>
        <dbReference type="EMBL" id="KAG1774924.1"/>
    </source>
</evidence>
<dbReference type="OrthoDB" id="3025659at2759"/>